<keyword evidence="1" id="KW-0732">Signal</keyword>
<comment type="caution">
    <text evidence="2">The sequence shown here is derived from an EMBL/GenBank/DDBJ whole genome shotgun (WGS) entry which is preliminary data.</text>
</comment>
<dbReference type="EMBL" id="RXOC01000009">
    <property type="protein sequence ID" value="RXF68848.1"/>
    <property type="molecule type" value="Genomic_DNA"/>
</dbReference>
<feature type="signal peptide" evidence="1">
    <location>
        <begin position="1"/>
        <end position="24"/>
    </location>
</feature>
<dbReference type="RefSeq" id="WP_128770090.1">
    <property type="nucleotide sequence ID" value="NZ_RXOC01000009.1"/>
</dbReference>
<proteinExistence type="predicted"/>
<reference evidence="2 3" key="1">
    <citation type="submission" date="2018-12" db="EMBL/GenBank/DDBJ databases">
        <title>The Draft Genome Sequence of the Soil Bacterium Pedobacter tournemirensis R1.</title>
        <authorList>
            <person name="He J."/>
        </authorList>
    </citation>
    <scope>NUCLEOTIDE SEQUENCE [LARGE SCALE GENOMIC DNA]</scope>
    <source>
        <strain evidence="2 3">R1</strain>
    </source>
</reference>
<organism evidence="2 3">
    <name type="scientific">Arcticibacter tournemirensis</name>
    <dbReference type="NCBI Taxonomy" id="699437"/>
    <lineage>
        <taxon>Bacteria</taxon>
        <taxon>Pseudomonadati</taxon>
        <taxon>Bacteroidota</taxon>
        <taxon>Sphingobacteriia</taxon>
        <taxon>Sphingobacteriales</taxon>
        <taxon>Sphingobacteriaceae</taxon>
        <taxon>Arcticibacter</taxon>
    </lineage>
</organism>
<evidence type="ECO:0008006" key="4">
    <source>
        <dbReference type="Google" id="ProtNLM"/>
    </source>
</evidence>
<evidence type="ECO:0000256" key="1">
    <source>
        <dbReference type="SAM" id="SignalP"/>
    </source>
</evidence>
<evidence type="ECO:0000313" key="3">
    <source>
        <dbReference type="Proteomes" id="UP000290848"/>
    </source>
</evidence>
<dbReference type="AlphaFoldDB" id="A0A4Q0M6Z3"/>
<evidence type="ECO:0000313" key="2">
    <source>
        <dbReference type="EMBL" id="RXF68848.1"/>
    </source>
</evidence>
<name>A0A4Q0M6Z3_9SPHI</name>
<feature type="chain" id="PRO_5020650534" description="Outer membrane insertion C-signal" evidence="1">
    <location>
        <begin position="25"/>
        <end position="158"/>
    </location>
</feature>
<sequence length="158" mass="17337">MKKALLTTVLATVLPLMFGAVLHAQKTGAPYNTSFGLFLDLGNGGTFVGPHVKHFFTEHDAGQAMIMFGNDLTVLGVEYSYNKPIPNASGLNWNVGIGPQVYFGDDLTGFLIRPQAGMEFKIPKVPLAVGFDWRPMWDLTEDTDFEAGRFGLSFKYAL</sequence>
<gene>
    <name evidence="2" type="ORF">EKH83_14095</name>
</gene>
<dbReference type="Proteomes" id="UP000290848">
    <property type="component" value="Unassembled WGS sequence"/>
</dbReference>
<accession>A0A4Q0M6Z3</accession>
<protein>
    <recommendedName>
        <fullName evidence="4">Outer membrane insertion C-signal</fullName>
    </recommendedName>
</protein>